<reference evidence="5" key="1">
    <citation type="submission" date="2020-08" db="EMBL/GenBank/DDBJ databases">
        <title>Chromosome-level assembly of Southern catfish (Silurus meridionalis) provides insights into visual adaptation to the nocturnal and benthic lifestyles.</title>
        <authorList>
            <person name="Zhang Y."/>
            <person name="Wang D."/>
            <person name="Peng Z."/>
        </authorList>
    </citation>
    <scope>NUCLEOTIDE SEQUENCE</scope>
    <source>
        <strain evidence="5">SWU-2019-XX</strain>
        <tissue evidence="5">Muscle</tissue>
    </source>
</reference>
<keyword evidence="6" id="KW-1185">Reference proteome</keyword>
<evidence type="ECO:0000313" key="6">
    <source>
        <dbReference type="Proteomes" id="UP000606274"/>
    </source>
</evidence>
<comment type="similarity">
    <text evidence="1">Belongs to the TRAFAC class TrmE-Era-EngA-EngB-Septin-like GTPase superfamily. AIG1/Toc34/Toc159-like paraseptin GTPase family. IAN subfamily.</text>
</comment>
<dbReference type="Gene3D" id="3.40.50.300">
    <property type="entry name" value="P-loop containing nucleotide triphosphate hydrolases"/>
    <property type="match status" value="1"/>
</dbReference>
<name>A0A8T0BHQ3_SILME</name>
<dbReference type="Gene3D" id="1.10.533.10">
    <property type="entry name" value="Death Domain, Fas"/>
    <property type="match status" value="1"/>
</dbReference>
<dbReference type="PROSITE" id="PS50209">
    <property type="entry name" value="CARD"/>
    <property type="match status" value="1"/>
</dbReference>
<dbReference type="InterPro" id="IPR045058">
    <property type="entry name" value="GIMA/IAN/Toc"/>
</dbReference>
<dbReference type="InterPro" id="IPR001315">
    <property type="entry name" value="CARD"/>
</dbReference>
<dbReference type="InterPro" id="IPR027417">
    <property type="entry name" value="P-loop_NTPase"/>
</dbReference>
<dbReference type="InterPro" id="IPR011029">
    <property type="entry name" value="DEATH-like_dom_sf"/>
</dbReference>
<dbReference type="AlphaFoldDB" id="A0A8T0BHQ3"/>
<accession>A0A8T0BHQ3</accession>
<keyword evidence="2" id="KW-0547">Nucleotide-binding</keyword>
<organism evidence="5 6">
    <name type="scientific">Silurus meridionalis</name>
    <name type="common">Southern catfish</name>
    <name type="synonym">Silurus soldatovi meridionalis</name>
    <dbReference type="NCBI Taxonomy" id="175797"/>
    <lineage>
        <taxon>Eukaryota</taxon>
        <taxon>Metazoa</taxon>
        <taxon>Chordata</taxon>
        <taxon>Craniata</taxon>
        <taxon>Vertebrata</taxon>
        <taxon>Euteleostomi</taxon>
        <taxon>Actinopterygii</taxon>
        <taxon>Neopterygii</taxon>
        <taxon>Teleostei</taxon>
        <taxon>Ostariophysi</taxon>
        <taxon>Siluriformes</taxon>
        <taxon>Siluridae</taxon>
        <taxon>Silurus</taxon>
    </lineage>
</organism>
<keyword evidence="3" id="KW-0342">GTP-binding</keyword>
<evidence type="ECO:0000256" key="3">
    <source>
        <dbReference type="ARBA" id="ARBA00023134"/>
    </source>
</evidence>
<evidence type="ECO:0000256" key="1">
    <source>
        <dbReference type="ARBA" id="ARBA00008535"/>
    </source>
</evidence>
<dbReference type="InterPro" id="IPR006703">
    <property type="entry name" value="G_AIG1"/>
</dbReference>
<dbReference type="EMBL" id="JABFDY010000006">
    <property type="protein sequence ID" value="KAF7706608.1"/>
    <property type="molecule type" value="Genomic_DNA"/>
</dbReference>
<feature type="domain" description="CARD" evidence="4">
    <location>
        <begin position="228"/>
        <end position="316"/>
    </location>
</feature>
<gene>
    <name evidence="5" type="ORF">HF521_019862</name>
</gene>
<evidence type="ECO:0000313" key="5">
    <source>
        <dbReference type="EMBL" id="KAF7706608.1"/>
    </source>
</evidence>
<evidence type="ECO:0000256" key="2">
    <source>
        <dbReference type="ARBA" id="ARBA00022741"/>
    </source>
</evidence>
<dbReference type="PANTHER" id="PTHR10903">
    <property type="entry name" value="GTPASE, IMAP FAMILY MEMBER-RELATED"/>
    <property type="match status" value="1"/>
</dbReference>
<dbReference type="Pfam" id="PF00619">
    <property type="entry name" value="CARD"/>
    <property type="match status" value="1"/>
</dbReference>
<protein>
    <recommendedName>
        <fullName evidence="4">CARD domain-containing protein</fullName>
    </recommendedName>
</protein>
<dbReference type="PANTHER" id="PTHR10903:SF170">
    <property type="entry name" value="GTPASE IMAP FAMILY MEMBER 7"/>
    <property type="match status" value="1"/>
</dbReference>
<sequence>MGSQAAKPDDQQSLLDDTDEVTLIEKISVVIMGHHGVGKNTVGNALLKKKAFTFTDRSKTYYLKEEYTTNNRHIVVTRVPGWSADLSSQKNAHLWPVIKDSVQSFVDGPNVIMLVVGTNTIPAETTKEKLKEILGDSVAQHILTVSVDGQKIVVYHSARKQTIINRCKYHYFVRCMCGKQNRNLIESIEDFIVYKQDIHFQTSVQHKKTEQLEHVSKQEEHVMMKAFQKQIGVQFLKKNHNKLIERIVAVKPIADELLQFIGHHKYDMILQAPTEYEQKRQLFNITQKGGEKLQIEFYQCLLKHEKYLVEDLKESS</sequence>
<dbReference type="GO" id="GO:0005525">
    <property type="term" value="F:GTP binding"/>
    <property type="evidence" value="ECO:0007669"/>
    <property type="project" value="UniProtKB-KW"/>
</dbReference>
<evidence type="ECO:0000259" key="4">
    <source>
        <dbReference type="PROSITE" id="PS50209"/>
    </source>
</evidence>
<dbReference type="GO" id="GO:0042981">
    <property type="term" value="P:regulation of apoptotic process"/>
    <property type="evidence" value="ECO:0007669"/>
    <property type="project" value="InterPro"/>
</dbReference>
<dbReference type="Pfam" id="PF04548">
    <property type="entry name" value="AIG1"/>
    <property type="match status" value="1"/>
</dbReference>
<dbReference type="SUPFAM" id="SSF47986">
    <property type="entry name" value="DEATH domain"/>
    <property type="match status" value="1"/>
</dbReference>
<dbReference type="SUPFAM" id="SSF52540">
    <property type="entry name" value="P-loop containing nucleoside triphosphate hydrolases"/>
    <property type="match status" value="1"/>
</dbReference>
<proteinExistence type="inferred from homology"/>
<comment type="caution">
    <text evidence="5">The sequence shown here is derived from an EMBL/GenBank/DDBJ whole genome shotgun (WGS) entry which is preliminary data.</text>
</comment>
<dbReference type="Proteomes" id="UP000606274">
    <property type="component" value="Unassembled WGS sequence"/>
</dbReference>